<reference evidence="2" key="1">
    <citation type="submission" date="2019-08" db="EMBL/GenBank/DDBJ databases">
        <title>The genome of the North American firefly Photinus pyralis.</title>
        <authorList>
            <consortium name="Photinus pyralis genome working group"/>
            <person name="Fallon T.R."/>
            <person name="Sander Lower S.E."/>
            <person name="Weng J.-K."/>
        </authorList>
    </citation>
    <scope>NUCLEOTIDE SEQUENCE</scope>
    <source>
        <strain evidence="2">TRF0915ILg1</strain>
        <tissue evidence="2">Whole body</tissue>
    </source>
</reference>
<evidence type="ECO:0000313" key="2">
    <source>
        <dbReference type="EMBL" id="KAF2879033.1"/>
    </source>
</evidence>
<name>A0A8K0C6R7_IGNLU</name>
<protein>
    <submittedName>
        <fullName evidence="2">Uncharacterized protein</fullName>
    </submittedName>
</protein>
<dbReference type="Proteomes" id="UP000801492">
    <property type="component" value="Unassembled WGS sequence"/>
</dbReference>
<comment type="caution">
    <text evidence="2">The sequence shown here is derived from an EMBL/GenBank/DDBJ whole genome shotgun (WGS) entry which is preliminary data.</text>
</comment>
<dbReference type="OrthoDB" id="5824787at2759"/>
<dbReference type="EMBL" id="VTPC01091236">
    <property type="protein sequence ID" value="KAF2879033.1"/>
    <property type="molecule type" value="Genomic_DNA"/>
</dbReference>
<proteinExistence type="predicted"/>
<evidence type="ECO:0000256" key="1">
    <source>
        <dbReference type="SAM" id="MobiDB-lite"/>
    </source>
</evidence>
<organism evidence="2 3">
    <name type="scientific">Ignelater luminosus</name>
    <name type="common">Cucubano</name>
    <name type="synonym">Pyrophorus luminosus</name>
    <dbReference type="NCBI Taxonomy" id="2038154"/>
    <lineage>
        <taxon>Eukaryota</taxon>
        <taxon>Metazoa</taxon>
        <taxon>Ecdysozoa</taxon>
        <taxon>Arthropoda</taxon>
        <taxon>Hexapoda</taxon>
        <taxon>Insecta</taxon>
        <taxon>Pterygota</taxon>
        <taxon>Neoptera</taxon>
        <taxon>Endopterygota</taxon>
        <taxon>Coleoptera</taxon>
        <taxon>Polyphaga</taxon>
        <taxon>Elateriformia</taxon>
        <taxon>Elateroidea</taxon>
        <taxon>Elateridae</taxon>
        <taxon>Agrypninae</taxon>
        <taxon>Pyrophorini</taxon>
        <taxon>Ignelater</taxon>
    </lineage>
</organism>
<sequence>MSISKPRFVSSRIYTDSVRKGNQVCPETNRENKHVQGKREKGSFTSEELFDCGLHRAQVFFCFLQDGRKIQAEDRAPEFESMEQTVRAVISGSMGGYKRVAGQFQVPQTTLIFVSSATTDVTLPPISDVDAASSPLLVLTPAATTARPETSSCRPEEKLLELKEEIKKIKWTGLAEVRRKGKQCITLKSGHQLFYKEHENQTTGEVGLLINKKDTSKITQYKATSTRVITVDIQTYQ</sequence>
<dbReference type="AlphaFoldDB" id="A0A8K0C6R7"/>
<evidence type="ECO:0000313" key="3">
    <source>
        <dbReference type="Proteomes" id="UP000801492"/>
    </source>
</evidence>
<keyword evidence="3" id="KW-1185">Reference proteome</keyword>
<accession>A0A8K0C6R7</accession>
<gene>
    <name evidence="2" type="ORF">ILUMI_27127</name>
</gene>
<feature type="region of interest" description="Disordered" evidence="1">
    <location>
        <begin position="20"/>
        <end position="40"/>
    </location>
</feature>
<feature type="compositionally biased region" description="Basic and acidic residues" evidence="1">
    <location>
        <begin position="28"/>
        <end position="40"/>
    </location>
</feature>